<proteinExistence type="predicted"/>
<feature type="transmembrane region" description="Helical" evidence="1">
    <location>
        <begin position="278"/>
        <end position="297"/>
    </location>
</feature>
<reference evidence="2 3" key="1">
    <citation type="journal article" date="2013" name="Curr. Biol.">
        <title>The Genome of the Foraminiferan Reticulomyxa filosa.</title>
        <authorList>
            <person name="Glockner G."/>
            <person name="Hulsmann N."/>
            <person name="Schleicher M."/>
            <person name="Noegel A.A."/>
            <person name="Eichinger L."/>
            <person name="Gallinger C."/>
            <person name="Pawlowski J."/>
            <person name="Sierra R."/>
            <person name="Euteneuer U."/>
            <person name="Pillet L."/>
            <person name="Moustafa A."/>
            <person name="Platzer M."/>
            <person name="Groth M."/>
            <person name="Szafranski K."/>
            <person name="Schliwa M."/>
        </authorList>
    </citation>
    <scope>NUCLEOTIDE SEQUENCE [LARGE SCALE GENOMIC DNA]</scope>
</reference>
<protein>
    <submittedName>
        <fullName evidence="2">Uncharacterized protein</fullName>
    </submittedName>
</protein>
<evidence type="ECO:0000313" key="3">
    <source>
        <dbReference type="Proteomes" id="UP000023152"/>
    </source>
</evidence>
<name>X6PA79_RETFI</name>
<dbReference type="AlphaFoldDB" id="X6PA79"/>
<keyword evidence="3" id="KW-1185">Reference proteome</keyword>
<evidence type="ECO:0000313" key="2">
    <source>
        <dbReference type="EMBL" id="ETO35038.1"/>
    </source>
</evidence>
<gene>
    <name evidence="2" type="ORF">RFI_02036</name>
</gene>
<keyword evidence="1" id="KW-0812">Transmembrane</keyword>
<feature type="transmembrane region" description="Helical" evidence="1">
    <location>
        <begin position="245"/>
        <end position="266"/>
    </location>
</feature>
<evidence type="ECO:0000256" key="1">
    <source>
        <dbReference type="SAM" id="Phobius"/>
    </source>
</evidence>
<dbReference type="Proteomes" id="UP000023152">
    <property type="component" value="Unassembled WGS sequence"/>
</dbReference>
<sequence>MQVQKKKTMCTDTTTNKALMNSEANSVISQMYTRYKNPPTKTLQTHRHLGTGACVGYTLQLIGRYILNWKAVSPSLFYSSSILSLLFLIHLFCFVHPSSCDGLESDYFAMGVTHGSDYLVSKDEAKAHHYKNKMKLEYLKRSMGNAIVLNLLAQSYVIFPSIEYCATHKCIALLLSDVCVAIELVQMCYFAQYFQPHQYQLAFNFVLTFLPGKTSRHARTYVYIHFFVALRNIANTPENIYINYYYLNVFGTLLIYLQSFWFSAVVFRYDKSGHTQSIHTNFGLAFIVLSYFAMSMLELTSERILALIFGLPV</sequence>
<keyword evidence="1" id="KW-1133">Transmembrane helix</keyword>
<accession>X6PA79</accession>
<organism evidence="2 3">
    <name type="scientific">Reticulomyxa filosa</name>
    <dbReference type="NCBI Taxonomy" id="46433"/>
    <lineage>
        <taxon>Eukaryota</taxon>
        <taxon>Sar</taxon>
        <taxon>Rhizaria</taxon>
        <taxon>Retaria</taxon>
        <taxon>Foraminifera</taxon>
        <taxon>Monothalamids</taxon>
        <taxon>Reticulomyxidae</taxon>
        <taxon>Reticulomyxa</taxon>
    </lineage>
</organism>
<keyword evidence="1" id="KW-0472">Membrane</keyword>
<dbReference type="EMBL" id="ASPP01002018">
    <property type="protein sequence ID" value="ETO35038.1"/>
    <property type="molecule type" value="Genomic_DNA"/>
</dbReference>
<comment type="caution">
    <text evidence="2">The sequence shown here is derived from an EMBL/GenBank/DDBJ whole genome shotgun (WGS) entry which is preliminary data.</text>
</comment>